<reference evidence="1 2" key="1">
    <citation type="journal article" date="2015" name="Genome Announc.">
        <title>Expanding the biotechnology potential of lactobacilli through comparative genomics of 213 strains and associated genera.</title>
        <authorList>
            <person name="Sun Z."/>
            <person name="Harris H.M."/>
            <person name="McCann A."/>
            <person name="Guo C."/>
            <person name="Argimon S."/>
            <person name="Zhang W."/>
            <person name="Yang X."/>
            <person name="Jeffery I.B."/>
            <person name="Cooney J.C."/>
            <person name="Kagawa T.F."/>
            <person name="Liu W."/>
            <person name="Song Y."/>
            <person name="Salvetti E."/>
            <person name="Wrobel A."/>
            <person name="Rasinkangas P."/>
            <person name="Parkhill J."/>
            <person name="Rea M.C."/>
            <person name="O'Sullivan O."/>
            <person name="Ritari J."/>
            <person name="Douillard F.P."/>
            <person name="Paul Ross R."/>
            <person name="Yang R."/>
            <person name="Briner A.E."/>
            <person name="Felis G.E."/>
            <person name="de Vos W.M."/>
            <person name="Barrangou R."/>
            <person name="Klaenhammer T.R."/>
            <person name="Caufield P.W."/>
            <person name="Cui Y."/>
            <person name="Zhang H."/>
            <person name="O'Toole P.W."/>
        </authorList>
    </citation>
    <scope>NUCLEOTIDE SEQUENCE [LARGE SCALE GENOMIC DNA]</scope>
    <source>
        <strain evidence="1 2">DSM 18382</strain>
    </source>
</reference>
<evidence type="ECO:0000313" key="2">
    <source>
        <dbReference type="Proteomes" id="UP000051966"/>
    </source>
</evidence>
<dbReference type="InterPro" id="IPR029021">
    <property type="entry name" value="Prot-tyrosine_phosphatase-like"/>
</dbReference>
<evidence type="ECO:0000313" key="1">
    <source>
        <dbReference type="EMBL" id="KRM11502.1"/>
    </source>
</evidence>
<organism evidence="1 2">
    <name type="scientific">Lentilactobacillus farraginis DSM 18382 = JCM 14108</name>
    <dbReference type="NCBI Taxonomy" id="1423743"/>
    <lineage>
        <taxon>Bacteria</taxon>
        <taxon>Bacillati</taxon>
        <taxon>Bacillota</taxon>
        <taxon>Bacilli</taxon>
        <taxon>Lactobacillales</taxon>
        <taxon>Lactobacillaceae</taxon>
        <taxon>Lentilactobacillus</taxon>
    </lineage>
</organism>
<dbReference type="AlphaFoldDB" id="A0A0R1W0Y9"/>
<name>A0A0R1W0Y9_9LACO</name>
<dbReference type="EMBL" id="AZFY01000022">
    <property type="protein sequence ID" value="KRM11502.1"/>
    <property type="molecule type" value="Genomic_DNA"/>
</dbReference>
<gene>
    <name evidence="1" type="ORF">FD41_GL001359</name>
</gene>
<dbReference type="InterPro" id="IPR026893">
    <property type="entry name" value="Tyr/Ser_Pase_IphP-type"/>
</dbReference>
<dbReference type="OrthoDB" id="1188001at2"/>
<dbReference type="RefSeq" id="WP_056983525.1">
    <property type="nucleotide sequence ID" value="NZ_AZFY01000022.1"/>
</dbReference>
<dbReference type="Pfam" id="PF13350">
    <property type="entry name" value="Y_phosphatase3"/>
    <property type="match status" value="1"/>
</dbReference>
<dbReference type="PATRIC" id="fig|1423743.5.peg.1411"/>
<dbReference type="Proteomes" id="UP000051966">
    <property type="component" value="Unassembled WGS sequence"/>
</dbReference>
<comment type="caution">
    <text evidence="1">The sequence shown here is derived from an EMBL/GenBank/DDBJ whole genome shotgun (WGS) entry which is preliminary data.</text>
</comment>
<accession>A0A0R1W0Y9</accession>
<dbReference type="SUPFAM" id="SSF52799">
    <property type="entry name" value="(Phosphotyrosine protein) phosphatases II"/>
    <property type="match status" value="1"/>
</dbReference>
<sequence length="284" mass="32103">MKNNPAAFAASESSFETGAIPISESQNVQIKTLTPAKAEADHEIKLTGAFNVRDLGGFVTKDGHRIKDRALLRSARLNHLTKKDVQILIHDYNVGIDFDLRRPQEVADAPDVKMPGVKYINDSVDTDESFHYHINDRNNRKHYRSYIANQRAREAYHDLFMTLLNTNGKAILWHCASGKDRTGLAGALIMYVLGIDMATIFNDYDASNDFLRAHNQNRLTLMKQAGATAEELAMAKIDGGVDRSYLHAAFDEMKKEFGSVDQYLVNGLKVSKRQQRRLRKMYLI</sequence>
<protein>
    <submittedName>
        <fullName evidence="1">Protein-tyrosine phosphatase</fullName>
    </submittedName>
</protein>
<keyword evidence="2" id="KW-1185">Reference proteome</keyword>
<proteinExistence type="predicted"/>
<dbReference type="GO" id="GO:0004721">
    <property type="term" value="F:phosphoprotein phosphatase activity"/>
    <property type="evidence" value="ECO:0007669"/>
    <property type="project" value="InterPro"/>
</dbReference>
<dbReference type="Gene3D" id="3.90.190.10">
    <property type="entry name" value="Protein tyrosine phosphatase superfamily"/>
    <property type="match status" value="1"/>
</dbReference>